<keyword evidence="6" id="KW-0145">Chemotaxis</keyword>
<keyword evidence="9" id="KW-0472">Membrane</keyword>
<evidence type="ECO:0000256" key="10">
    <source>
        <dbReference type="ARBA" id="ARBA00023225"/>
    </source>
</evidence>
<keyword evidence="4" id="KW-0813">Transport</keyword>
<evidence type="ECO:0000256" key="4">
    <source>
        <dbReference type="ARBA" id="ARBA00022448"/>
    </source>
</evidence>
<evidence type="ECO:0000256" key="2">
    <source>
        <dbReference type="ARBA" id="ARBA00010004"/>
    </source>
</evidence>
<dbReference type="Proteomes" id="UP000298566">
    <property type="component" value="Chromosome"/>
</dbReference>
<evidence type="ECO:0000256" key="1">
    <source>
        <dbReference type="ARBA" id="ARBA00004413"/>
    </source>
</evidence>
<evidence type="ECO:0000256" key="9">
    <source>
        <dbReference type="ARBA" id="ARBA00023136"/>
    </source>
</evidence>
<name>A0A4D6YBS5_BUCMH</name>
<evidence type="ECO:0000313" key="11">
    <source>
        <dbReference type="EMBL" id="QCI23110.1"/>
    </source>
</evidence>
<dbReference type="GO" id="GO:0015031">
    <property type="term" value="P:protein transport"/>
    <property type="evidence" value="ECO:0007669"/>
    <property type="project" value="UniProtKB-KW"/>
</dbReference>
<dbReference type="Pfam" id="PF02050">
    <property type="entry name" value="FliJ"/>
    <property type="match status" value="1"/>
</dbReference>
<dbReference type="EMBL" id="CP033004">
    <property type="protein sequence ID" value="QCI23110.1"/>
    <property type="molecule type" value="Genomic_DNA"/>
</dbReference>
<evidence type="ECO:0000256" key="7">
    <source>
        <dbReference type="ARBA" id="ARBA00022795"/>
    </source>
</evidence>
<gene>
    <name evidence="11" type="ORF">D9V73_00350</name>
</gene>
<dbReference type="GO" id="GO:0005886">
    <property type="term" value="C:plasma membrane"/>
    <property type="evidence" value="ECO:0007669"/>
    <property type="project" value="UniProtKB-SubCell"/>
</dbReference>
<dbReference type="InterPro" id="IPR012823">
    <property type="entry name" value="Flagell_FliJ"/>
</dbReference>
<dbReference type="GO" id="GO:0009288">
    <property type="term" value="C:bacterial-type flagellum"/>
    <property type="evidence" value="ECO:0007669"/>
    <property type="project" value="InterPro"/>
</dbReference>
<comment type="subcellular location">
    <subcellularLocation>
        <location evidence="1">Cell membrane</location>
        <topology evidence="1">Peripheral membrane protein</topology>
        <orientation evidence="1">Cytoplasmic side</orientation>
    </subcellularLocation>
</comment>
<keyword evidence="5" id="KW-1003">Cell membrane</keyword>
<dbReference type="GO" id="GO:0044781">
    <property type="term" value="P:bacterial-type flagellum organization"/>
    <property type="evidence" value="ECO:0007669"/>
    <property type="project" value="UniProtKB-KW"/>
</dbReference>
<evidence type="ECO:0000256" key="3">
    <source>
        <dbReference type="ARBA" id="ARBA00020392"/>
    </source>
</evidence>
<evidence type="ECO:0000313" key="12">
    <source>
        <dbReference type="Proteomes" id="UP000298566"/>
    </source>
</evidence>
<keyword evidence="7" id="KW-1005">Bacterial flagellum biogenesis</keyword>
<evidence type="ECO:0000256" key="8">
    <source>
        <dbReference type="ARBA" id="ARBA00022927"/>
    </source>
</evidence>
<keyword evidence="10" id="KW-1006">Bacterial flagellum protein export</keyword>
<dbReference type="AlphaFoldDB" id="A0A4D6YBS5"/>
<dbReference type="PANTHER" id="PTHR38786:SF1">
    <property type="entry name" value="FLAGELLAR FLIJ PROTEIN"/>
    <property type="match status" value="1"/>
</dbReference>
<dbReference type="InterPro" id="IPR053716">
    <property type="entry name" value="Flag_assembly_chemotaxis_eff"/>
</dbReference>
<dbReference type="PANTHER" id="PTHR38786">
    <property type="entry name" value="FLAGELLAR FLIJ PROTEIN"/>
    <property type="match status" value="1"/>
</dbReference>
<organism evidence="11 12">
    <name type="scientific">Buchnera aphidicola subsp. Melaphis rhois</name>
    <dbReference type="NCBI Taxonomy" id="118103"/>
    <lineage>
        <taxon>Bacteria</taxon>
        <taxon>Pseudomonadati</taxon>
        <taxon>Pseudomonadota</taxon>
        <taxon>Gammaproteobacteria</taxon>
        <taxon>Enterobacterales</taxon>
        <taxon>Erwiniaceae</taxon>
        <taxon>Buchnera</taxon>
    </lineage>
</organism>
<protein>
    <recommendedName>
        <fullName evidence="3">Flagellar FliJ protein</fullName>
    </recommendedName>
</protein>
<dbReference type="GO" id="GO:0006935">
    <property type="term" value="P:chemotaxis"/>
    <property type="evidence" value="ECO:0007669"/>
    <property type="project" value="UniProtKB-KW"/>
</dbReference>
<sequence length="124" mass="15353">MILEKIVLNKNKIQDQINLLLKYQNEYLVKLNKKLLYGIVGFKLNNYDYFISSLIHGIEQQKKVIEKYDKQYQTYFVLWQKSQYRLRMWDMISSKLLHHRYQIIQLEEQMHIDECVQKSFFQKR</sequence>
<comment type="similarity">
    <text evidence="2">Belongs to the FliJ family.</text>
</comment>
<evidence type="ECO:0000256" key="6">
    <source>
        <dbReference type="ARBA" id="ARBA00022500"/>
    </source>
</evidence>
<dbReference type="OrthoDB" id="6465096at2"/>
<reference evidence="11 12" key="1">
    <citation type="submission" date="2018-10" db="EMBL/GenBank/DDBJ databases">
        <title>Comparative functional genomics of the obligate endosymbiont Buchnera aphidicola.</title>
        <authorList>
            <person name="Chong R.A."/>
        </authorList>
    </citation>
    <scope>NUCLEOTIDE SEQUENCE [LARGE SCALE GENOMIC DNA]</scope>
    <source>
        <strain evidence="11 12">Mrh</strain>
    </source>
</reference>
<keyword evidence="8" id="KW-0653">Protein transport</keyword>
<evidence type="ECO:0000256" key="5">
    <source>
        <dbReference type="ARBA" id="ARBA00022475"/>
    </source>
</evidence>
<accession>A0A4D6YBS5</accession>
<proteinExistence type="inferred from homology"/>
<dbReference type="Gene3D" id="1.10.287.1700">
    <property type="match status" value="1"/>
</dbReference>
<dbReference type="GO" id="GO:0071973">
    <property type="term" value="P:bacterial-type flagellum-dependent cell motility"/>
    <property type="evidence" value="ECO:0007669"/>
    <property type="project" value="InterPro"/>
</dbReference>
<dbReference type="InterPro" id="IPR052570">
    <property type="entry name" value="FliJ"/>
</dbReference>